<dbReference type="PANTHER" id="PTHR42786">
    <property type="entry name" value="TRNA/RRNA METHYLTRANSFERASE"/>
    <property type="match status" value="1"/>
</dbReference>
<evidence type="ECO:0000256" key="1">
    <source>
        <dbReference type="ARBA" id="ARBA00007228"/>
    </source>
</evidence>
<dbReference type="InterPro" id="IPR001537">
    <property type="entry name" value="SpoU_MeTrfase"/>
</dbReference>
<evidence type="ECO:0000256" key="4">
    <source>
        <dbReference type="ARBA" id="ARBA00022691"/>
    </source>
</evidence>
<accession>A0A5J4L934</accession>
<dbReference type="InterPro" id="IPR029028">
    <property type="entry name" value="Alpha/beta_knot_MTases"/>
</dbReference>
<feature type="domain" description="tRNA/rRNA methyltransferase SpoU type" evidence="5">
    <location>
        <begin position="13"/>
        <end position="162"/>
    </location>
</feature>
<reference evidence="6" key="1">
    <citation type="submission" date="2019-10" db="EMBL/GenBank/DDBJ databases">
        <title>Metagenomic sequencing of thiosulfate-disproportionating enrichment culture.</title>
        <authorList>
            <person name="Umezawa K."/>
            <person name="Kojima H."/>
            <person name="Fukui M."/>
        </authorList>
    </citation>
    <scope>NUCLEOTIDE SEQUENCE</scope>
    <source>
        <strain evidence="6">45J</strain>
    </source>
</reference>
<dbReference type="InterPro" id="IPR029026">
    <property type="entry name" value="tRNA_m1G_MTases_N"/>
</dbReference>
<dbReference type="SUPFAM" id="SSF75217">
    <property type="entry name" value="alpha/beta knot"/>
    <property type="match status" value="1"/>
</dbReference>
<name>A0A5J4L934_9ZZZZ</name>
<dbReference type="Pfam" id="PF00588">
    <property type="entry name" value="SpoU_methylase"/>
    <property type="match status" value="1"/>
</dbReference>
<dbReference type="GO" id="GO:0003723">
    <property type="term" value="F:RNA binding"/>
    <property type="evidence" value="ECO:0007669"/>
    <property type="project" value="InterPro"/>
</dbReference>
<dbReference type="GO" id="GO:0005829">
    <property type="term" value="C:cytosol"/>
    <property type="evidence" value="ECO:0007669"/>
    <property type="project" value="TreeGrafter"/>
</dbReference>
<dbReference type="GO" id="GO:0008173">
    <property type="term" value="F:RNA methyltransferase activity"/>
    <property type="evidence" value="ECO:0007669"/>
    <property type="project" value="InterPro"/>
</dbReference>
<dbReference type="Gene3D" id="3.40.1280.10">
    <property type="match status" value="1"/>
</dbReference>
<keyword evidence="2 6" id="KW-0489">Methyltransferase</keyword>
<dbReference type="InterPro" id="IPR004384">
    <property type="entry name" value="RNA_MeTrfase_TrmJ/LasT"/>
</dbReference>
<comment type="similarity">
    <text evidence="1">Belongs to the class IV-like SAM-binding methyltransferase superfamily. RNA methyltransferase TrmH family.</text>
</comment>
<evidence type="ECO:0000313" key="6">
    <source>
        <dbReference type="EMBL" id="GER94046.1"/>
    </source>
</evidence>
<evidence type="ECO:0000259" key="5">
    <source>
        <dbReference type="Pfam" id="PF00588"/>
    </source>
</evidence>
<comment type="caution">
    <text evidence="6">The sequence shown here is derived from an EMBL/GenBank/DDBJ whole genome shotgun (WGS) entry which is preliminary data.</text>
</comment>
<dbReference type="PANTHER" id="PTHR42786:SF2">
    <property type="entry name" value="TRNA (CYTIDINE_URIDINE-2'-O-)-METHYLTRANSFERASE TRMJ"/>
    <property type="match status" value="1"/>
</dbReference>
<dbReference type="Gene3D" id="1.10.8.590">
    <property type="match status" value="1"/>
</dbReference>
<evidence type="ECO:0000256" key="3">
    <source>
        <dbReference type="ARBA" id="ARBA00022679"/>
    </source>
</evidence>
<gene>
    <name evidence="6" type="ORF">A45J_1804</name>
</gene>
<keyword evidence="3 6" id="KW-0808">Transferase</keyword>
<dbReference type="PIRSF" id="PIRSF004808">
    <property type="entry name" value="LasT"/>
    <property type="match status" value="1"/>
</dbReference>
<proteinExistence type="inferred from homology"/>
<organism evidence="6">
    <name type="scientific">hot springs metagenome</name>
    <dbReference type="NCBI Taxonomy" id="433727"/>
    <lineage>
        <taxon>unclassified sequences</taxon>
        <taxon>metagenomes</taxon>
        <taxon>ecological metagenomes</taxon>
    </lineage>
</organism>
<dbReference type="AlphaFoldDB" id="A0A5J4L934"/>
<dbReference type="NCBIfam" id="TIGR00050">
    <property type="entry name" value="rRNA_methyl_1"/>
    <property type="match status" value="1"/>
</dbReference>
<dbReference type="GO" id="GO:0002128">
    <property type="term" value="P:tRNA nucleoside ribose methylation"/>
    <property type="evidence" value="ECO:0007669"/>
    <property type="project" value="TreeGrafter"/>
</dbReference>
<dbReference type="CDD" id="cd18093">
    <property type="entry name" value="SpoU-like_TrmJ"/>
    <property type="match status" value="1"/>
</dbReference>
<dbReference type="EMBL" id="BLAB01000001">
    <property type="protein sequence ID" value="GER94046.1"/>
    <property type="molecule type" value="Genomic_DNA"/>
</dbReference>
<keyword evidence="4" id="KW-0949">S-adenosyl-L-methionine</keyword>
<sequence>MGEDVMKNWKDNIYFVLVEPKESGNIGASARAIKNMGFKNLCLVNPPSVITDEAKWFACNALDVLESAKIFNSLIDAIKDKSIIVGTSRRKGRRRGLFLNVEEGSEWLYDIALSHKVAILFGREDKGLYNEEVEVCGFLITIPTSKEQPSLNLAQSVLIVAYELSKVEYKKSTEDRTQKSRYEKISLIDYEQLAVIYGRISETLKLLEYIPKGDRNLEKKIMQNLKHFIGRSGITDWELKMLHGICSQIEKKCK</sequence>
<evidence type="ECO:0000256" key="2">
    <source>
        <dbReference type="ARBA" id="ARBA00022603"/>
    </source>
</evidence>
<protein>
    <submittedName>
        <fullName evidence="6">RNA methyltransferase</fullName>
    </submittedName>
</protein>